<dbReference type="GO" id="GO:0004888">
    <property type="term" value="F:transmembrane signaling receptor activity"/>
    <property type="evidence" value="ECO:0007669"/>
    <property type="project" value="InterPro"/>
</dbReference>
<dbReference type="EMBL" id="UYYB01018571">
    <property type="protein sequence ID" value="VDM71030.1"/>
    <property type="molecule type" value="Genomic_DNA"/>
</dbReference>
<reference evidence="5 6" key="1">
    <citation type="submission" date="2018-11" db="EMBL/GenBank/DDBJ databases">
        <authorList>
            <consortium name="Pathogen Informatics"/>
        </authorList>
    </citation>
    <scope>NUCLEOTIDE SEQUENCE [LARGE SCALE GENOMIC DNA]</scope>
</reference>
<keyword evidence="3" id="KW-0813">Transport</keyword>
<feature type="domain" description="Neurotransmitter-gated ion-channel ligand-binding" evidence="4">
    <location>
        <begin position="2"/>
        <end position="135"/>
    </location>
</feature>
<comment type="subcellular location">
    <subcellularLocation>
        <location evidence="1">Membrane</location>
        <topology evidence="1">Multi-pass membrane protein</topology>
    </subcellularLocation>
</comment>
<evidence type="ECO:0000256" key="3">
    <source>
        <dbReference type="RuleBase" id="RU000687"/>
    </source>
</evidence>
<dbReference type="PROSITE" id="PS00236">
    <property type="entry name" value="NEUROTR_ION_CHANNEL"/>
    <property type="match status" value="1"/>
</dbReference>
<dbReference type="AlphaFoldDB" id="A0A3P7IDM4"/>
<gene>
    <name evidence="5" type="ORF">SVUK_LOCUS6028</name>
</gene>
<dbReference type="PANTHER" id="PTHR18945">
    <property type="entry name" value="NEUROTRANSMITTER GATED ION CHANNEL"/>
    <property type="match status" value="1"/>
</dbReference>
<feature type="non-terminal residue" evidence="5">
    <location>
        <position position="135"/>
    </location>
</feature>
<dbReference type="GO" id="GO:0005230">
    <property type="term" value="F:extracellular ligand-gated monoatomic ion channel activity"/>
    <property type="evidence" value="ECO:0007669"/>
    <property type="project" value="InterPro"/>
</dbReference>
<dbReference type="Proteomes" id="UP000270094">
    <property type="component" value="Unassembled WGS sequence"/>
</dbReference>
<dbReference type="InterPro" id="IPR018000">
    <property type="entry name" value="Neurotransmitter_ion_chnl_CS"/>
</dbReference>
<organism evidence="5 6">
    <name type="scientific">Strongylus vulgaris</name>
    <name type="common">Blood worm</name>
    <dbReference type="NCBI Taxonomy" id="40348"/>
    <lineage>
        <taxon>Eukaryota</taxon>
        <taxon>Metazoa</taxon>
        <taxon>Ecdysozoa</taxon>
        <taxon>Nematoda</taxon>
        <taxon>Chromadorea</taxon>
        <taxon>Rhabditida</taxon>
        <taxon>Rhabditina</taxon>
        <taxon>Rhabditomorpha</taxon>
        <taxon>Strongyloidea</taxon>
        <taxon>Strongylidae</taxon>
        <taxon>Strongylus</taxon>
    </lineage>
</organism>
<evidence type="ECO:0000256" key="2">
    <source>
        <dbReference type="ARBA" id="ARBA00023136"/>
    </source>
</evidence>
<name>A0A3P7IDM4_STRVU</name>
<protein>
    <recommendedName>
        <fullName evidence="4">Neurotransmitter-gated ion-channel ligand-binding domain-containing protein</fullName>
    </recommendedName>
</protein>
<keyword evidence="3" id="KW-0407">Ion channel</keyword>
<evidence type="ECO:0000256" key="1">
    <source>
        <dbReference type="ARBA" id="ARBA00004141"/>
    </source>
</evidence>
<dbReference type="OrthoDB" id="442503at2759"/>
<dbReference type="Gene3D" id="2.70.170.10">
    <property type="entry name" value="Neurotransmitter-gated ion-channel ligand-binding domain"/>
    <property type="match status" value="1"/>
</dbReference>
<evidence type="ECO:0000313" key="6">
    <source>
        <dbReference type="Proteomes" id="UP000270094"/>
    </source>
</evidence>
<sequence length="135" mass="16065">MPVIVDVNFYLRSISNINFVKMEYDLQITFRQHWHDSRLAYASIFHGRNVPKYLIITDKDSIWTPDTFFLNEKRAHRHDIDKLNLMIRIYANGSVMYSERISLTLSCPMYIQNYPMDEQVCRLDLASYAFTTDDI</sequence>
<accession>A0A3P7IDM4</accession>
<dbReference type="InterPro" id="IPR006201">
    <property type="entry name" value="Neur_channel"/>
</dbReference>
<keyword evidence="2" id="KW-0472">Membrane</keyword>
<dbReference type="PRINTS" id="PR00252">
    <property type="entry name" value="NRIONCHANNEL"/>
</dbReference>
<keyword evidence="3" id="KW-0406">Ion transport</keyword>
<dbReference type="InterPro" id="IPR036734">
    <property type="entry name" value="Neur_chan_lig-bd_sf"/>
</dbReference>
<proteinExistence type="inferred from homology"/>
<keyword evidence="6" id="KW-1185">Reference proteome</keyword>
<comment type="similarity">
    <text evidence="3">Belongs to the ligand-gated ion channel (TC 1.A.9) family.</text>
</comment>
<evidence type="ECO:0000259" key="4">
    <source>
        <dbReference type="Pfam" id="PF02931"/>
    </source>
</evidence>
<dbReference type="InterPro" id="IPR006202">
    <property type="entry name" value="Neur_chan_lig-bd"/>
</dbReference>
<dbReference type="Pfam" id="PF02931">
    <property type="entry name" value="Neur_chan_LBD"/>
    <property type="match status" value="1"/>
</dbReference>
<dbReference type="SUPFAM" id="SSF63712">
    <property type="entry name" value="Nicotinic receptor ligand binding domain-like"/>
    <property type="match status" value="1"/>
</dbReference>
<dbReference type="GO" id="GO:0016020">
    <property type="term" value="C:membrane"/>
    <property type="evidence" value="ECO:0007669"/>
    <property type="project" value="UniProtKB-SubCell"/>
</dbReference>
<evidence type="ECO:0000313" key="5">
    <source>
        <dbReference type="EMBL" id="VDM71030.1"/>
    </source>
</evidence>